<dbReference type="InterPro" id="IPR050423">
    <property type="entry name" value="UPF0337_stress_rsp"/>
</dbReference>
<dbReference type="PATRIC" id="fig|45073.5.peg.390"/>
<dbReference type="AlphaFoldDB" id="A0A0W0Y487"/>
<evidence type="ECO:0000313" key="4">
    <source>
        <dbReference type="Proteomes" id="UP000054618"/>
    </source>
</evidence>
<dbReference type="PIRSF" id="PIRSF039008">
    <property type="entry name" value="YjbJ"/>
    <property type="match status" value="1"/>
</dbReference>
<dbReference type="PANTHER" id="PTHR34977:SF1">
    <property type="entry name" value="UPF0337 PROTEIN YJBJ"/>
    <property type="match status" value="1"/>
</dbReference>
<dbReference type="Proteomes" id="UP000054618">
    <property type="component" value="Unassembled WGS sequence"/>
</dbReference>
<organism evidence="3 4">
    <name type="scientific">Legionella quinlivanii</name>
    <dbReference type="NCBI Taxonomy" id="45073"/>
    <lineage>
        <taxon>Bacteria</taxon>
        <taxon>Pseudomonadati</taxon>
        <taxon>Pseudomonadota</taxon>
        <taxon>Gammaproteobacteria</taxon>
        <taxon>Legionellales</taxon>
        <taxon>Legionellaceae</taxon>
        <taxon>Legionella</taxon>
    </lineage>
</organism>
<comment type="caution">
    <text evidence="3">The sequence shown here is derived from an EMBL/GenBank/DDBJ whole genome shotgun (WGS) entry which is preliminary data.</text>
</comment>
<gene>
    <name evidence="3" type="primary">yjbJ</name>
    <name evidence="3" type="ORF">Lqui_0364</name>
</gene>
<evidence type="ECO:0000313" key="3">
    <source>
        <dbReference type="EMBL" id="KTD51520.1"/>
    </source>
</evidence>
<proteinExistence type="inferred from homology"/>
<dbReference type="InterPro" id="IPR008462">
    <property type="entry name" value="CsbD"/>
</dbReference>
<dbReference type="PANTHER" id="PTHR34977">
    <property type="entry name" value="UPF0337 PROTEIN YJBJ"/>
    <property type="match status" value="1"/>
</dbReference>
<dbReference type="OrthoDB" id="9796058at2"/>
<dbReference type="RefSeq" id="WP_058506492.1">
    <property type="nucleotide sequence ID" value="NZ_CAAAIK010000019.1"/>
</dbReference>
<sequence>MNSDIFEGKWEEIKGKMKQAWGKLTDDDFDVIEGNQQEIYGKLQKHYGYTKEQAEDAVKRFRDDYSDNL</sequence>
<dbReference type="InterPro" id="IPR036629">
    <property type="entry name" value="YjbJ_sf"/>
</dbReference>
<dbReference type="SUPFAM" id="SSF69047">
    <property type="entry name" value="Hypothetical protein YjbJ"/>
    <property type="match status" value="1"/>
</dbReference>
<keyword evidence="4" id="KW-1185">Reference proteome</keyword>
<dbReference type="Pfam" id="PF05532">
    <property type="entry name" value="CsbD"/>
    <property type="match status" value="1"/>
</dbReference>
<dbReference type="Gene3D" id="1.10.1470.10">
    <property type="entry name" value="YjbJ"/>
    <property type="match status" value="1"/>
</dbReference>
<protein>
    <submittedName>
        <fullName evidence="3">Stress response protein</fullName>
    </submittedName>
</protein>
<reference evidence="3 4" key="1">
    <citation type="submission" date="2015-11" db="EMBL/GenBank/DDBJ databases">
        <title>Genomic analysis of 38 Legionella species identifies large and diverse effector repertoires.</title>
        <authorList>
            <person name="Burstein D."/>
            <person name="Amaro F."/>
            <person name="Zusman T."/>
            <person name="Lifshitz Z."/>
            <person name="Cohen O."/>
            <person name="Gilbert J.A."/>
            <person name="Pupko T."/>
            <person name="Shuman H.A."/>
            <person name="Segal G."/>
        </authorList>
    </citation>
    <scope>NUCLEOTIDE SEQUENCE [LARGE SCALE GENOMIC DNA]</scope>
    <source>
        <strain evidence="3 4">CDC#1442-AUS-E</strain>
    </source>
</reference>
<dbReference type="InterPro" id="IPR026042">
    <property type="entry name" value="YjbJ"/>
</dbReference>
<evidence type="ECO:0000259" key="2">
    <source>
        <dbReference type="Pfam" id="PF05532"/>
    </source>
</evidence>
<name>A0A0W0Y487_9GAMM</name>
<comment type="similarity">
    <text evidence="1">Belongs to the UPF0337 (CsbD) family.</text>
</comment>
<accession>A0A0W0Y487</accession>
<dbReference type="STRING" id="45073.Lqui_0364"/>
<evidence type="ECO:0000256" key="1">
    <source>
        <dbReference type="ARBA" id="ARBA00009129"/>
    </source>
</evidence>
<dbReference type="EMBL" id="LNYS01000006">
    <property type="protein sequence ID" value="KTD51520.1"/>
    <property type="molecule type" value="Genomic_DNA"/>
</dbReference>
<feature type="domain" description="CsbD-like" evidence="2">
    <location>
        <begin position="4"/>
        <end position="56"/>
    </location>
</feature>